<protein>
    <recommendedName>
        <fullName evidence="4">YXWGXW repeat-containing protein</fullName>
    </recommendedName>
</protein>
<feature type="chain" id="PRO_5045725782" description="YXWGXW repeat-containing protein" evidence="1">
    <location>
        <begin position="25"/>
        <end position="112"/>
    </location>
</feature>
<gene>
    <name evidence="2" type="ORF">RFN28_18380</name>
</gene>
<dbReference type="EMBL" id="JAVIIW010000021">
    <property type="protein sequence ID" value="MDX8480415.1"/>
    <property type="molecule type" value="Genomic_DNA"/>
</dbReference>
<evidence type="ECO:0000313" key="2">
    <source>
        <dbReference type="EMBL" id="MDX8480415.1"/>
    </source>
</evidence>
<dbReference type="RefSeq" id="WP_320288741.1">
    <property type="nucleotide sequence ID" value="NZ_JAVIIW010000021.1"/>
</dbReference>
<evidence type="ECO:0000256" key="1">
    <source>
        <dbReference type="SAM" id="SignalP"/>
    </source>
</evidence>
<evidence type="ECO:0008006" key="4">
    <source>
        <dbReference type="Google" id="ProtNLM"/>
    </source>
</evidence>
<feature type="signal peptide" evidence="1">
    <location>
        <begin position="1"/>
        <end position="24"/>
    </location>
</feature>
<keyword evidence="3" id="KW-1185">Reference proteome</keyword>
<dbReference type="Proteomes" id="UP001287059">
    <property type="component" value="Unassembled WGS sequence"/>
</dbReference>
<comment type="caution">
    <text evidence="2">The sequence shown here is derived from an EMBL/GenBank/DDBJ whole genome shotgun (WGS) entry which is preliminary data.</text>
</comment>
<evidence type="ECO:0000313" key="3">
    <source>
        <dbReference type="Proteomes" id="UP001287059"/>
    </source>
</evidence>
<accession>A0ABU4Y0D8</accession>
<reference evidence="2 3" key="1">
    <citation type="submission" date="2023-08" db="EMBL/GenBank/DDBJ databases">
        <title>Implementing the SeqCode for naming new Mesorhizobium species isolated from Vachellia karroo root nodules.</title>
        <authorList>
            <person name="Van Lill M."/>
        </authorList>
    </citation>
    <scope>NUCLEOTIDE SEQUENCE [LARGE SCALE GENOMIC DNA]</scope>
    <source>
        <strain evidence="2 3">VK24D</strain>
    </source>
</reference>
<sequence>MKNLILAAMLGVATLVPVSVPAQATSLTITTDDGMDRYNDGYYWRRHHMRDEWRYRDRYEMRDWRYRGRYEMRGYRYGHNRDCMVRVHRRWHHHHWVVHRVWSCGLHRGWYR</sequence>
<name>A0ABU4Y0D8_9HYPH</name>
<keyword evidence="1" id="KW-0732">Signal</keyword>
<organism evidence="2 3">
    <name type="scientific">Mesorhizobium album</name>
    <dbReference type="NCBI Taxonomy" id="3072314"/>
    <lineage>
        <taxon>Bacteria</taxon>
        <taxon>Pseudomonadati</taxon>
        <taxon>Pseudomonadota</taxon>
        <taxon>Alphaproteobacteria</taxon>
        <taxon>Hyphomicrobiales</taxon>
        <taxon>Phyllobacteriaceae</taxon>
        <taxon>Mesorhizobium</taxon>
    </lineage>
</organism>
<proteinExistence type="predicted"/>